<dbReference type="EMBL" id="UGHR01000001">
    <property type="protein sequence ID" value="STQ89435.1"/>
    <property type="molecule type" value="Genomic_DNA"/>
</dbReference>
<name>A0A377Q3U0_9NEIS</name>
<accession>A0A377Q3U0</accession>
<reference evidence="1 3" key="1">
    <citation type="submission" date="2018-06" db="EMBL/GenBank/DDBJ databases">
        <authorList>
            <consortium name="Pathogen Informatics"/>
            <person name="Doyle S."/>
        </authorList>
    </citation>
    <scope>NUCLEOTIDE SEQUENCE [LARGE SCALE GENOMIC DNA]</scope>
    <source>
        <strain evidence="1 3">NCTC11159</strain>
    </source>
</reference>
<gene>
    <name evidence="2" type="ORF">EV682_101441</name>
    <name evidence="1" type="ORF">NCTC11159_00459</name>
</gene>
<sequence>MSYTIAILDRENHNVASNILWFPETIGGAKKMLSVFMDETRPANADQSARLSRLAKRLLVDFPLESNSEKSSLWNGINPIHAVRDLPCQAWTIQIYSDQSDAFLRRLLPLARELRLDVFDLEMETYYCHDMLRSYVIPEAKTAMWYELDPIAANPVKYTKAKVAKHFAEQLTPALAEYGFVPVREKLKDGFLFYFERDIEGGNQTIWALPSGRAGEVSTDISFSINSYRYGQFRHNFRSWLKGSSLDEGFDQEEWKFILFKLRSVRGLCTGWSNSSSYCRSAEEINWMFEDTIKFGIPILDKAQSIQGINWLLSDEEAKNVYSENYYNCKEWKLSYSRLQLFAYMRWAGSSSFDFIAAEQMKNEQDQVLTHDSLKIKEIIKFCSEHLFLVGDGPA</sequence>
<dbReference type="Proteomes" id="UP000255108">
    <property type="component" value="Unassembled WGS sequence"/>
</dbReference>
<evidence type="ECO:0000313" key="4">
    <source>
        <dbReference type="Proteomes" id="UP000295794"/>
    </source>
</evidence>
<evidence type="ECO:0000313" key="2">
    <source>
        <dbReference type="EMBL" id="TCU90408.1"/>
    </source>
</evidence>
<reference evidence="2 4" key="2">
    <citation type="submission" date="2019-03" db="EMBL/GenBank/DDBJ databases">
        <title>Genomic Encyclopedia of Type Strains, Phase IV (KMG-IV): sequencing the most valuable type-strain genomes for metagenomic binning, comparative biology and taxonomic classification.</title>
        <authorList>
            <person name="Goeker M."/>
        </authorList>
    </citation>
    <scope>NUCLEOTIDE SEQUENCE [LARGE SCALE GENOMIC DNA]</scope>
    <source>
        <strain evidence="2 4">DSM 3764</strain>
    </source>
</reference>
<organism evidence="1 3">
    <name type="scientific">Iodobacter fluviatilis</name>
    <dbReference type="NCBI Taxonomy" id="537"/>
    <lineage>
        <taxon>Bacteria</taxon>
        <taxon>Pseudomonadati</taxon>
        <taxon>Pseudomonadota</taxon>
        <taxon>Betaproteobacteria</taxon>
        <taxon>Neisseriales</taxon>
        <taxon>Chitinibacteraceae</taxon>
        <taxon>Iodobacter</taxon>
    </lineage>
</organism>
<evidence type="ECO:0000313" key="1">
    <source>
        <dbReference type="EMBL" id="STQ89435.1"/>
    </source>
</evidence>
<protein>
    <submittedName>
        <fullName evidence="1">Uncharacterized protein</fullName>
    </submittedName>
</protein>
<dbReference type="AlphaFoldDB" id="A0A377Q3U0"/>
<keyword evidence="4" id="KW-1185">Reference proteome</keyword>
<proteinExistence type="predicted"/>
<dbReference type="OrthoDB" id="10020070at2"/>
<dbReference type="EMBL" id="SMBT01000001">
    <property type="protein sequence ID" value="TCU90408.1"/>
    <property type="molecule type" value="Genomic_DNA"/>
</dbReference>
<dbReference type="RefSeq" id="WP_115225882.1">
    <property type="nucleotide sequence ID" value="NZ_CAWOLO010000001.1"/>
</dbReference>
<dbReference type="Proteomes" id="UP000295794">
    <property type="component" value="Unassembled WGS sequence"/>
</dbReference>
<evidence type="ECO:0000313" key="3">
    <source>
        <dbReference type="Proteomes" id="UP000255108"/>
    </source>
</evidence>